<dbReference type="OrthoDB" id="2223083at2"/>
<accession>A0A848CQT7</accession>
<evidence type="ECO:0000313" key="3">
    <source>
        <dbReference type="Proteomes" id="UP000561326"/>
    </source>
</evidence>
<dbReference type="Gene3D" id="3.40.1580.10">
    <property type="entry name" value="SMI1/KNR4-like"/>
    <property type="match status" value="1"/>
</dbReference>
<proteinExistence type="predicted"/>
<name>A0A848CQT7_ANEAE</name>
<dbReference type="GeneID" id="92838099"/>
<organism evidence="2 3">
    <name type="scientific">Aneurinibacillus aneurinilyticus</name>
    <name type="common">Bacillus aneurinolyticus</name>
    <dbReference type="NCBI Taxonomy" id="1391"/>
    <lineage>
        <taxon>Bacteria</taxon>
        <taxon>Bacillati</taxon>
        <taxon>Bacillota</taxon>
        <taxon>Bacilli</taxon>
        <taxon>Bacillales</taxon>
        <taxon>Paenibacillaceae</taxon>
        <taxon>Aneurinibacillus group</taxon>
        <taxon>Aneurinibacillus</taxon>
    </lineage>
</organism>
<dbReference type="SUPFAM" id="SSF160631">
    <property type="entry name" value="SMI1/KNR4-like"/>
    <property type="match status" value="1"/>
</dbReference>
<evidence type="ECO:0000313" key="2">
    <source>
        <dbReference type="EMBL" id="NME98193.1"/>
    </source>
</evidence>
<dbReference type="Proteomes" id="UP000561326">
    <property type="component" value="Unassembled WGS sequence"/>
</dbReference>
<dbReference type="SMART" id="SM00860">
    <property type="entry name" value="SMI1_KNR4"/>
    <property type="match status" value="1"/>
</dbReference>
<dbReference type="InterPro" id="IPR018958">
    <property type="entry name" value="Knr4/Smi1-like_dom"/>
</dbReference>
<dbReference type="EMBL" id="JABAGO010000010">
    <property type="protein sequence ID" value="NME98193.1"/>
    <property type="molecule type" value="Genomic_DNA"/>
</dbReference>
<gene>
    <name evidence="2" type="ORF">HF838_07965</name>
</gene>
<protein>
    <submittedName>
        <fullName evidence="2">SMI1/KNR4 family protein</fullName>
    </submittedName>
</protein>
<comment type="caution">
    <text evidence="2">The sequence shown here is derived from an EMBL/GenBank/DDBJ whole genome shotgun (WGS) entry which is preliminary data.</text>
</comment>
<sequence length="156" mass="18366">MRKIKFISRYNKRPVLEDDFVKLEKTLEKKLPDSYIEFYKLSNGGVPEENTIYDEDEEVFNISFLYPLLAKETENTIPQNVFFMIKQHVLGDKLYIPFGEDGSGNILYLDFNFNEPTVCACFFDEPDEEAGLPYTHIDIAENLFEFLEMLEEYRGE</sequence>
<dbReference type="RefSeq" id="WP_021620179.1">
    <property type="nucleotide sequence ID" value="NZ_CABKST010000075.1"/>
</dbReference>
<reference evidence="2 3" key="1">
    <citation type="submission" date="2020-04" db="EMBL/GenBank/DDBJ databases">
        <authorList>
            <person name="Hitch T.C.A."/>
            <person name="Wylensek D."/>
            <person name="Clavel T."/>
        </authorList>
    </citation>
    <scope>NUCLEOTIDE SEQUENCE [LARGE SCALE GENOMIC DNA]</scope>
    <source>
        <strain evidence="2 3">WB01_D5_05</strain>
    </source>
</reference>
<dbReference type="AlphaFoldDB" id="A0A848CQT7"/>
<evidence type="ECO:0000259" key="1">
    <source>
        <dbReference type="SMART" id="SM00860"/>
    </source>
</evidence>
<dbReference type="InterPro" id="IPR037883">
    <property type="entry name" value="Knr4/Smi1-like_sf"/>
</dbReference>
<feature type="domain" description="Knr4/Smi1-like" evidence="1">
    <location>
        <begin position="14"/>
        <end position="152"/>
    </location>
</feature>
<dbReference type="Pfam" id="PF09346">
    <property type="entry name" value="SMI1_KNR4"/>
    <property type="match status" value="1"/>
</dbReference>